<protein>
    <recommendedName>
        <fullName evidence="3">Sulfotransferase</fullName>
    </recommendedName>
</protein>
<dbReference type="InterPro" id="IPR052736">
    <property type="entry name" value="Stf3_sulfotransferase"/>
</dbReference>
<dbReference type="Proteomes" id="UP000537161">
    <property type="component" value="Unassembled WGS sequence"/>
</dbReference>
<dbReference type="SUPFAM" id="SSF52540">
    <property type="entry name" value="P-loop containing nucleoside triphosphate hydrolases"/>
    <property type="match status" value="1"/>
</dbReference>
<keyword evidence="2" id="KW-1185">Reference proteome</keyword>
<gene>
    <name evidence="1" type="ORF">FHR21_000402</name>
</gene>
<proteinExistence type="predicted"/>
<organism evidence="1 2">
    <name type="scientific">Sphingopyxis panaciterrulae</name>
    <dbReference type="NCBI Taxonomy" id="462372"/>
    <lineage>
        <taxon>Bacteria</taxon>
        <taxon>Pseudomonadati</taxon>
        <taxon>Pseudomonadota</taxon>
        <taxon>Alphaproteobacteria</taxon>
        <taxon>Sphingomonadales</taxon>
        <taxon>Sphingomonadaceae</taxon>
        <taxon>Sphingopyxis</taxon>
    </lineage>
</organism>
<dbReference type="RefSeq" id="WP_184094786.1">
    <property type="nucleotide sequence ID" value="NZ_JACIJH010000001.1"/>
</dbReference>
<dbReference type="AlphaFoldDB" id="A0A7W9B2I6"/>
<sequence length="387" mass="42656">MTRWRDRFDALHEGAVAATGHEDFGDGAYREGMRVLLDALDDNPPAGPATEAAATGVITGALAGRLVTQAGWTAHPGYAAERIERPLVVIGLPRTGTTALHQLLSMDPAFQGFERWLTANPMVRPPRETWEVYPAYRASVERIAAMRRAAPEVMAAHSTEADEVDECLMPMAQSFLCNWFASNLDVPVYDAWFRASDETPSFRRYRDVLKLVGLGDGRRWLLKNPSHVFGIDALLAAFPDACIVQTHRDPAASIASLMSLLGGIRDLMAGAPVDRRRLLAREAGFWAEGARRSMAAADRGPDRFVHIRQEDIRRDPMGVVERIYGHFGLPMSADAEVRFRAWAAANPPDARSTHRYRPVEADAVDPLFADYIARFDLKRSAPAGAPA</sequence>
<comment type="caution">
    <text evidence="1">The sequence shown here is derived from an EMBL/GenBank/DDBJ whole genome shotgun (WGS) entry which is preliminary data.</text>
</comment>
<dbReference type="Pfam" id="PF13469">
    <property type="entry name" value="Sulfotransfer_3"/>
    <property type="match status" value="1"/>
</dbReference>
<evidence type="ECO:0000313" key="1">
    <source>
        <dbReference type="EMBL" id="MBB5705077.1"/>
    </source>
</evidence>
<evidence type="ECO:0000313" key="2">
    <source>
        <dbReference type="Proteomes" id="UP000537161"/>
    </source>
</evidence>
<evidence type="ECO:0008006" key="3">
    <source>
        <dbReference type="Google" id="ProtNLM"/>
    </source>
</evidence>
<name>A0A7W9B2I6_9SPHN</name>
<dbReference type="PANTHER" id="PTHR36451">
    <property type="entry name" value="PAPS-DEPENDENT SULFOTRANSFERASE STF3"/>
    <property type="match status" value="1"/>
</dbReference>
<reference evidence="1 2" key="1">
    <citation type="submission" date="2020-08" db="EMBL/GenBank/DDBJ databases">
        <title>Genomic Encyclopedia of Type Strains, Phase IV (KMG-IV): sequencing the most valuable type-strain genomes for metagenomic binning, comparative biology and taxonomic classification.</title>
        <authorList>
            <person name="Goeker M."/>
        </authorList>
    </citation>
    <scope>NUCLEOTIDE SEQUENCE [LARGE SCALE GENOMIC DNA]</scope>
    <source>
        <strain evidence="1 2">DSM 27163</strain>
    </source>
</reference>
<accession>A0A7W9B2I6</accession>
<dbReference type="InterPro" id="IPR027417">
    <property type="entry name" value="P-loop_NTPase"/>
</dbReference>
<dbReference type="PANTHER" id="PTHR36451:SF1">
    <property type="entry name" value="OMEGA-HYDROXY-BETA-DIHYDROMENAQUINONE-9 SULFOTRANSFERASE STF3"/>
    <property type="match status" value="1"/>
</dbReference>
<dbReference type="Gene3D" id="3.40.50.300">
    <property type="entry name" value="P-loop containing nucleotide triphosphate hydrolases"/>
    <property type="match status" value="1"/>
</dbReference>
<dbReference type="EMBL" id="JACIJH010000001">
    <property type="protein sequence ID" value="MBB5705077.1"/>
    <property type="molecule type" value="Genomic_DNA"/>
</dbReference>